<dbReference type="Pfam" id="PF12705">
    <property type="entry name" value="PDDEXK_1"/>
    <property type="match status" value="1"/>
</dbReference>
<dbReference type="eggNOG" id="COG3893">
    <property type="taxonomic scope" value="Bacteria"/>
</dbReference>
<dbReference type="OrthoDB" id="9780606at2"/>
<dbReference type="AlphaFoldDB" id="A0A0A0E7W1"/>
<dbReference type="NCBIfam" id="TIGR02786">
    <property type="entry name" value="addB_alphas"/>
    <property type="match status" value="1"/>
</dbReference>
<accession>A0A0A0E7W1</accession>
<name>A0A0A0E7W1_9RHOB</name>
<keyword evidence="2" id="KW-0347">Helicase</keyword>
<evidence type="ECO:0000259" key="1">
    <source>
        <dbReference type="Pfam" id="PF12705"/>
    </source>
</evidence>
<keyword evidence="2" id="KW-0378">Hydrolase</keyword>
<dbReference type="Gene3D" id="3.90.320.10">
    <property type="match status" value="1"/>
</dbReference>
<dbReference type="InterPro" id="IPR011335">
    <property type="entry name" value="Restrct_endonuc-II-like"/>
</dbReference>
<evidence type="ECO:0000313" key="3">
    <source>
        <dbReference type="Proteomes" id="UP000030004"/>
    </source>
</evidence>
<dbReference type="SUPFAM" id="SSF52980">
    <property type="entry name" value="Restriction endonuclease-like"/>
    <property type="match status" value="1"/>
</dbReference>
<dbReference type="InterPro" id="IPR038726">
    <property type="entry name" value="PDDEXK_AddAB-type"/>
</dbReference>
<organism evidence="2 3">
    <name type="scientific">Pseudooceanicola atlanticus</name>
    <dbReference type="NCBI Taxonomy" id="1461694"/>
    <lineage>
        <taxon>Bacteria</taxon>
        <taxon>Pseudomonadati</taxon>
        <taxon>Pseudomonadota</taxon>
        <taxon>Alphaproteobacteria</taxon>
        <taxon>Rhodobacterales</taxon>
        <taxon>Paracoccaceae</taxon>
        <taxon>Pseudooceanicola</taxon>
    </lineage>
</organism>
<dbReference type="RefSeq" id="WP_043753413.1">
    <property type="nucleotide sequence ID" value="NZ_AQQX01000014.1"/>
</dbReference>
<dbReference type="eggNOG" id="COG2887">
    <property type="taxonomic scope" value="Bacteria"/>
</dbReference>
<keyword evidence="2" id="KW-0547">Nucleotide-binding</keyword>
<dbReference type="InterPro" id="IPR011604">
    <property type="entry name" value="PDDEXK-like_dom_sf"/>
</dbReference>
<keyword evidence="3" id="KW-1185">Reference proteome</keyword>
<keyword evidence="2" id="KW-0067">ATP-binding</keyword>
<evidence type="ECO:0000313" key="2">
    <source>
        <dbReference type="EMBL" id="KGM47111.1"/>
    </source>
</evidence>
<feature type="domain" description="PD-(D/E)XK endonuclease-like" evidence="1">
    <location>
        <begin position="708"/>
        <end position="934"/>
    </location>
</feature>
<comment type="caution">
    <text evidence="2">The sequence shown here is derived from an EMBL/GenBank/DDBJ whole genome shotgun (WGS) entry which is preliminary data.</text>
</comment>
<dbReference type="InterPro" id="IPR014153">
    <property type="entry name" value="Ds_break_AddB"/>
</dbReference>
<dbReference type="InterPro" id="IPR027417">
    <property type="entry name" value="P-loop_NTPase"/>
</dbReference>
<dbReference type="SUPFAM" id="SSF52540">
    <property type="entry name" value="P-loop containing nucleoside triphosphate hydrolases"/>
    <property type="match status" value="1"/>
</dbReference>
<reference evidence="2 3" key="1">
    <citation type="journal article" date="2015" name="Antonie Van Leeuwenhoek">
        <title>Pseudooceanicola atlanticus gen. nov. sp. nov., isolated from surface seawater of the Atlantic Ocean and reclassification of Oceanicola batsensis, Oceanicola marinus, Oceanicola nitratireducens, Oceanicola nanhaiensis, Oceanicola antarcticus and Oceanicola flagellatus, as Pseudooceanicola batsensis comb. nov., Pseudooceanicola marinus comb. nov., Pseudooceanicola nitratireducens comb. nov., Pseudooceanicola nanhaiensis comb. nov., Pseudooceanicola antarcticus comb. nov., and Pseudooceanicola flagellatus comb. nov.</title>
        <authorList>
            <person name="Lai Q."/>
            <person name="Li G."/>
            <person name="Liu X."/>
            <person name="Du Y."/>
            <person name="Sun F."/>
            <person name="Shao Z."/>
        </authorList>
    </citation>
    <scope>NUCLEOTIDE SEQUENCE [LARGE SCALE GENOMIC DNA]</scope>
    <source>
        <strain evidence="2 3">22II-s11g</strain>
    </source>
</reference>
<proteinExistence type="predicted"/>
<dbReference type="EMBL" id="AQQX01000014">
    <property type="protein sequence ID" value="KGM47111.1"/>
    <property type="molecule type" value="Genomic_DNA"/>
</dbReference>
<gene>
    <name evidence="2" type="ORF">ATO9_19945</name>
</gene>
<sequence>MFEPSDKPRVFGVPPGADFPSTLVNGLLHRTKDLPPEALGRAVLIVNTRRMARRIRALFDAGPPRLLPRIQLVTDFGETVALGNIPAPTSPLRRRLGLVQLVRALIDKEPDLAPRAALYDLADSLATLFDEMQGEGVTFDALANLDVSAHSDHWARALKFLTIVQQVEDQSTHPDPSARLRMVSEYLAQLWQEVPPQHPIILAGSTGSRGATNLLMQAVAKLPNGALVLPGFDFDLPDHVWETQLDDMLTGEDHPQFRFRKLTTALDLRKRDVGEWHGSDHNSARNRLVSLALRPAPVTDQWLSEGPKITDLDDAMANVTLVEAPSQREEALSIAMRLRKAAEDGQKAALITPDRLLSRQVTAALDRWGILPDDSAGEPLHLSAPGRFLRQIAALFHQKMGAEALLALLKHPICHSGELRNYHLLLSRALEQRVRRKGPPFPDAETILSFAEKQTHDIAPAWANWVNSTLIGLDSGQERPLTEHVDLLIELAERLAAGSQTDGSGRLWESEAGQKARSVMDKLRDAAEVAGTMGPEDFANLLTAILQGEEVRSSATPHPQILIWGTLEARVQGADVVILGGLIEGSWPEAPTPDPWLNRAMRAEVGLLLPERRIGLSAHDFQQAIGAPEVWLTRALRGSEAETVASRWLSRLTNLLDGLGPKGKTALSDARKRGQHWLGLVRSLEAVQQVAPAPRPAPCPPVIARPRQLSVTQIKRLIRDPYAIYAREVLRLRPLDPLMKAPDALMRGIVIHEVMETFIKTALDAPERLTTEELIDLTRTTLDQHVPWAEARLMWLARMARAAEGVVQGELRRREQGRPAGFEIPGQARINEVDFTLTAKADRIDLDANGNALIYDYKTGAMSTPNQQKSFDLQLLLEAAMAEQAGFKDLDPRHVVRAAFIGLGANTKEVDAPLEDLSADEVWARFSTLIQQYFDADQPYTSRRAMFKADMEGDYDHLARFGEWDVTALAERSILT</sequence>
<dbReference type="GO" id="GO:0004386">
    <property type="term" value="F:helicase activity"/>
    <property type="evidence" value="ECO:0007669"/>
    <property type="project" value="UniProtKB-KW"/>
</dbReference>
<dbReference type="STRING" id="1461694.ATO9_19945"/>
<dbReference type="Proteomes" id="UP000030004">
    <property type="component" value="Unassembled WGS sequence"/>
</dbReference>
<protein>
    <submittedName>
        <fullName evidence="2">Helicase</fullName>
    </submittedName>
</protein>